<proteinExistence type="predicted"/>
<dbReference type="GO" id="GO:0006508">
    <property type="term" value="P:proteolysis"/>
    <property type="evidence" value="ECO:0007669"/>
    <property type="project" value="UniProtKB-KW"/>
</dbReference>
<sequence>MKTGFWEWRDVVAVFALRLLLVLLFGRLILPLLGITDYLSLQVVDSSIFILLVLIFLRIKGISPARFFPDSVNEVITQLTWGAVVGFAVFFLGNYGEKLALKYLLVDVGPHPLINLTANARTSGQFLFPFLVGGFLVPVAEEFFYRGFLYPVLRRHLGVLLGIIASGLLFTLAHFNQIWFVEIFLVGVILTWLYQRFDSLFPGIIAHIILNGSRLLSIYLSL</sequence>
<dbReference type="AlphaFoldDB" id="A0A7G6E6J7"/>
<dbReference type="GO" id="GO:0080120">
    <property type="term" value="P:CAAX-box protein maturation"/>
    <property type="evidence" value="ECO:0007669"/>
    <property type="project" value="UniProtKB-ARBA"/>
</dbReference>
<protein>
    <submittedName>
        <fullName evidence="3">CPBP family intramembrane metalloprotease</fullName>
    </submittedName>
</protein>
<evidence type="ECO:0000256" key="1">
    <source>
        <dbReference type="SAM" id="Phobius"/>
    </source>
</evidence>
<name>A0A7G6E6J7_THEFR</name>
<dbReference type="GO" id="GO:0008237">
    <property type="term" value="F:metallopeptidase activity"/>
    <property type="evidence" value="ECO:0007669"/>
    <property type="project" value="UniProtKB-KW"/>
</dbReference>
<accession>A0A7G6E6J7</accession>
<dbReference type="Pfam" id="PF02517">
    <property type="entry name" value="Rce1-like"/>
    <property type="match status" value="1"/>
</dbReference>
<evidence type="ECO:0000259" key="2">
    <source>
        <dbReference type="Pfam" id="PF02517"/>
    </source>
</evidence>
<keyword evidence="3" id="KW-0378">Hydrolase</keyword>
<dbReference type="Proteomes" id="UP000515847">
    <property type="component" value="Chromosome"/>
</dbReference>
<feature type="transmembrane region" description="Helical" evidence="1">
    <location>
        <begin position="157"/>
        <end position="180"/>
    </location>
</feature>
<feature type="domain" description="CAAX prenyl protease 2/Lysostaphin resistance protein A-like" evidence="2">
    <location>
        <begin position="125"/>
        <end position="212"/>
    </location>
</feature>
<keyword evidence="3" id="KW-0482">Metalloprotease</keyword>
<feature type="transmembrane region" description="Helical" evidence="1">
    <location>
        <begin position="126"/>
        <end position="145"/>
    </location>
</feature>
<dbReference type="PANTHER" id="PTHR43592">
    <property type="entry name" value="CAAX AMINO TERMINAL PROTEASE"/>
    <property type="match status" value="1"/>
</dbReference>
<dbReference type="RefSeq" id="WP_051965519.1">
    <property type="nucleotide sequence ID" value="NZ_CP045798.1"/>
</dbReference>
<dbReference type="GO" id="GO:0004175">
    <property type="term" value="F:endopeptidase activity"/>
    <property type="evidence" value="ECO:0007669"/>
    <property type="project" value="UniProtKB-ARBA"/>
</dbReference>
<keyword evidence="4" id="KW-1185">Reference proteome</keyword>
<dbReference type="KEGG" id="tfr:BR63_16350"/>
<dbReference type="InterPro" id="IPR003675">
    <property type="entry name" value="Rce1/LyrA-like_dom"/>
</dbReference>
<keyword evidence="3" id="KW-0645">Protease</keyword>
<feature type="transmembrane region" description="Helical" evidence="1">
    <location>
        <begin position="200"/>
        <end position="220"/>
    </location>
</feature>
<keyword evidence="1" id="KW-1133">Transmembrane helix</keyword>
<gene>
    <name evidence="3" type="ORF">BR63_16350</name>
</gene>
<dbReference type="EMBL" id="CP045798">
    <property type="protein sequence ID" value="QNB47701.1"/>
    <property type="molecule type" value="Genomic_DNA"/>
</dbReference>
<organism evidence="3 4">
    <name type="scientific">Thermanaerosceptrum fracticalcis</name>
    <dbReference type="NCBI Taxonomy" id="1712410"/>
    <lineage>
        <taxon>Bacteria</taxon>
        <taxon>Bacillati</taxon>
        <taxon>Bacillota</taxon>
        <taxon>Clostridia</taxon>
        <taxon>Eubacteriales</taxon>
        <taxon>Peptococcaceae</taxon>
        <taxon>Thermanaerosceptrum</taxon>
    </lineage>
</organism>
<reference evidence="3 4" key="1">
    <citation type="journal article" date="2019" name="Front. Microbiol.">
        <title>Thermoanaerosceptrum fracticalcis gen. nov. sp. nov., a Novel Fumarate-Fermenting Microorganism From a Deep Fractured Carbonate Aquifer of the US Great Basin.</title>
        <authorList>
            <person name="Hamilton-Brehm S.D."/>
            <person name="Stewart L.E."/>
            <person name="Zavarin M."/>
            <person name="Caldwell M."/>
            <person name="Lawson P.A."/>
            <person name="Onstott T.C."/>
            <person name="Grzymski J."/>
            <person name="Neveux I."/>
            <person name="Lollar B.S."/>
            <person name="Russell C.E."/>
            <person name="Moser D.P."/>
        </authorList>
    </citation>
    <scope>NUCLEOTIDE SEQUENCE [LARGE SCALE GENOMIC DNA]</scope>
    <source>
        <strain evidence="3 4">DRI-13</strain>
    </source>
</reference>
<evidence type="ECO:0000313" key="4">
    <source>
        <dbReference type="Proteomes" id="UP000515847"/>
    </source>
</evidence>
<feature type="transmembrane region" description="Helical" evidence="1">
    <location>
        <begin position="12"/>
        <end position="33"/>
    </location>
</feature>
<evidence type="ECO:0000313" key="3">
    <source>
        <dbReference type="EMBL" id="QNB47701.1"/>
    </source>
</evidence>
<dbReference type="OrthoDB" id="9782250at2"/>
<keyword evidence="1" id="KW-0812">Transmembrane</keyword>
<dbReference type="PANTHER" id="PTHR43592:SF15">
    <property type="entry name" value="CAAX AMINO TERMINAL PROTEASE FAMILY PROTEIN"/>
    <property type="match status" value="1"/>
</dbReference>
<feature type="transmembrane region" description="Helical" evidence="1">
    <location>
        <begin position="39"/>
        <end position="59"/>
    </location>
</feature>
<feature type="transmembrane region" description="Helical" evidence="1">
    <location>
        <begin position="79"/>
        <end position="96"/>
    </location>
</feature>
<keyword evidence="1" id="KW-0472">Membrane</keyword>